<protein>
    <submittedName>
        <fullName evidence="1">Uncharacterized protein</fullName>
    </submittedName>
</protein>
<organism evidence="1 2">
    <name type="scientific">Paenibacillus gyeongsangnamensis</name>
    <dbReference type="NCBI Taxonomy" id="3388067"/>
    <lineage>
        <taxon>Bacteria</taxon>
        <taxon>Bacillati</taxon>
        <taxon>Bacillota</taxon>
        <taxon>Bacilli</taxon>
        <taxon>Bacillales</taxon>
        <taxon>Paenibacillaceae</taxon>
        <taxon>Paenibacillus</taxon>
    </lineage>
</organism>
<dbReference type="RefSeq" id="WP_269885641.1">
    <property type="nucleotide sequence ID" value="NZ_JAQAGZ010000031.1"/>
</dbReference>
<gene>
    <name evidence="1" type="ORF">O9H85_32865</name>
</gene>
<comment type="caution">
    <text evidence="1">The sequence shown here is derived from an EMBL/GenBank/DDBJ whole genome shotgun (WGS) entry which is preliminary data.</text>
</comment>
<proteinExistence type="predicted"/>
<evidence type="ECO:0000313" key="2">
    <source>
        <dbReference type="Proteomes" id="UP001527882"/>
    </source>
</evidence>
<evidence type="ECO:0000313" key="1">
    <source>
        <dbReference type="EMBL" id="MCZ8517061.1"/>
    </source>
</evidence>
<dbReference type="Proteomes" id="UP001527882">
    <property type="component" value="Unassembled WGS sequence"/>
</dbReference>
<accession>A0ABT4QJK9</accession>
<name>A0ABT4QJK9_9BACL</name>
<reference evidence="1 2" key="1">
    <citation type="submission" date="2022-12" db="EMBL/GenBank/DDBJ databases">
        <title>Draft genome sequence of Paenibacillus sp. dW9.</title>
        <authorList>
            <person name="Choi E.-W."/>
            <person name="Kim D.-U."/>
        </authorList>
    </citation>
    <scope>NUCLEOTIDE SEQUENCE [LARGE SCALE GENOMIC DNA]</scope>
    <source>
        <strain evidence="2">dW9</strain>
    </source>
</reference>
<dbReference type="EMBL" id="JAQAGZ010000031">
    <property type="protein sequence ID" value="MCZ8517061.1"/>
    <property type="molecule type" value="Genomic_DNA"/>
</dbReference>
<sequence length="46" mass="4982">MGLAKSSGLMNVSFERLLCHTWATIDNNPAASQPRAALRQSEASLH</sequence>
<keyword evidence="2" id="KW-1185">Reference proteome</keyword>